<evidence type="ECO:0000256" key="1">
    <source>
        <dbReference type="SAM" id="Phobius"/>
    </source>
</evidence>
<keyword evidence="1" id="KW-0812">Transmembrane</keyword>
<keyword evidence="1" id="KW-0472">Membrane</keyword>
<dbReference type="Proteomes" id="UP001596460">
    <property type="component" value="Unassembled WGS sequence"/>
</dbReference>
<sequence>MVSRQTLVVTGFVLAALPVAYLVEVATGEFALSFFALLAVGVGAPSLVNDYLDGREGGQNGV</sequence>
<accession>A0ABD5XDM1</accession>
<organism evidence="2 3">
    <name type="scientific">Haloferax chudinovii</name>
    <dbReference type="NCBI Taxonomy" id="1109010"/>
    <lineage>
        <taxon>Archaea</taxon>
        <taxon>Methanobacteriati</taxon>
        <taxon>Methanobacteriota</taxon>
        <taxon>Stenosarchaea group</taxon>
        <taxon>Halobacteria</taxon>
        <taxon>Halobacteriales</taxon>
        <taxon>Haloferacaceae</taxon>
        <taxon>Haloferax</taxon>
    </lineage>
</organism>
<dbReference type="RefSeq" id="WP_390243100.1">
    <property type="nucleotide sequence ID" value="NZ_JBHTAB010000002.1"/>
</dbReference>
<dbReference type="Pfam" id="PF25949">
    <property type="entry name" value="DUF7987"/>
    <property type="match status" value="1"/>
</dbReference>
<dbReference type="EMBL" id="JBHTAB010000002">
    <property type="protein sequence ID" value="MFC7128694.1"/>
    <property type="molecule type" value="Genomic_DNA"/>
</dbReference>
<keyword evidence="3" id="KW-1185">Reference proteome</keyword>
<proteinExistence type="predicted"/>
<reference evidence="2 3" key="1">
    <citation type="journal article" date="2019" name="Int. J. Syst. Evol. Microbiol.">
        <title>The Global Catalogue of Microorganisms (GCM) 10K type strain sequencing project: providing services to taxonomists for standard genome sequencing and annotation.</title>
        <authorList>
            <consortium name="The Broad Institute Genomics Platform"/>
            <consortium name="The Broad Institute Genome Sequencing Center for Infectious Disease"/>
            <person name="Wu L."/>
            <person name="Ma J."/>
        </authorList>
    </citation>
    <scope>NUCLEOTIDE SEQUENCE [LARGE SCALE GENOMIC DNA]</scope>
    <source>
        <strain evidence="2 3">DSM 26526</strain>
    </source>
</reference>
<evidence type="ECO:0008006" key="4">
    <source>
        <dbReference type="Google" id="ProtNLM"/>
    </source>
</evidence>
<evidence type="ECO:0000313" key="3">
    <source>
        <dbReference type="Proteomes" id="UP001596460"/>
    </source>
</evidence>
<dbReference type="InterPro" id="IPR058293">
    <property type="entry name" value="DUF7987"/>
</dbReference>
<protein>
    <recommendedName>
        <fullName evidence="4">1,4-dihydroxy-2-naphthoate octaprenyltransferase</fullName>
    </recommendedName>
</protein>
<gene>
    <name evidence="2" type="ORF">ACFQI8_04705</name>
</gene>
<keyword evidence="1" id="KW-1133">Transmembrane helix</keyword>
<name>A0ABD5XDM1_9EURY</name>
<comment type="caution">
    <text evidence="2">The sequence shown here is derived from an EMBL/GenBank/DDBJ whole genome shotgun (WGS) entry which is preliminary data.</text>
</comment>
<feature type="transmembrane region" description="Helical" evidence="1">
    <location>
        <begin position="32"/>
        <end position="52"/>
    </location>
</feature>
<evidence type="ECO:0000313" key="2">
    <source>
        <dbReference type="EMBL" id="MFC7128694.1"/>
    </source>
</evidence>
<dbReference type="AlphaFoldDB" id="A0ABD5XDM1"/>